<feature type="domain" description="Replicative helicase loading/DNA remodeling protein DnaB N-terminal winged helix" evidence="4">
    <location>
        <begin position="11"/>
        <end position="180"/>
    </location>
</feature>
<evidence type="ECO:0000259" key="3">
    <source>
        <dbReference type="Pfam" id="PF07261"/>
    </source>
</evidence>
<dbReference type="InterPro" id="IPR006343">
    <property type="entry name" value="DnaB/C_C"/>
</dbReference>
<dbReference type="Pfam" id="PF07261">
    <property type="entry name" value="DnaB_2"/>
    <property type="match status" value="1"/>
</dbReference>
<feature type="region of interest" description="Disordered" evidence="2">
    <location>
        <begin position="406"/>
        <end position="471"/>
    </location>
</feature>
<feature type="compositionally biased region" description="Basic and acidic residues" evidence="2">
    <location>
        <begin position="406"/>
        <end position="428"/>
    </location>
</feature>
<evidence type="ECO:0000256" key="2">
    <source>
        <dbReference type="SAM" id="MobiDB-lite"/>
    </source>
</evidence>
<dbReference type="Proteomes" id="UP001056500">
    <property type="component" value="Chromosome"/>
</dbReference>
<dbReference type="EMBL" id="CP098755">
    <property type="protein sequence ID" value="USG64414.1"/>
    <property type="molecule type" value="Genomic_DNA"/>
</dbReference>
<protein>
    <submittedName>
        <fullName evidence="5">DnaD domain protein</fullName>
    </submittedName>
</protein>
<evidence type="ECO:0000313" key="6">
    <source>
        <dbReference type="Proteomes" id="UP001056500"/>
    </source>
</evidence>
<comment type="similarity">
    <text evidence="1">Belongs to the DnaB/DnaD family.</text>
</comment>
<accession>A0ABY4WGG0</accession>
<feature type="domain" description="DnaB/C C-terminal" evidence="3">
    <location>
        <begin position="329"/>
        <end position="402"/>
    </location>
</feature>
<dbReference type="InterPro" id="IPR058660">
    <property type="entry name" value="WHD_DnaB"/>
</dbReference>
<keyword evidence="6" id="KW-1185">Reference proteome</keyword>
<evidence type="ECO:0000256" key="1">
    <source>
        <dbReference type="ARBA" id="ARBA00093462"/>
    </source>
</evidence>
<evidence type="ECO:0000259" key="4">
    <source>
        <dbReference type="Pfam" id="PF25888"/>
    </source>
</evidence>
<name>A0ABY4WGG0_9BACL</name>
<proteinExistence type="inferred from homology"/>
<gene>
    <name evidence="5" type="ORF">NDK47_20010</name>
</gene>
<evidence type="ECO:0000313" key="5">
    <source>
        <dbReference type="EMBL" id="USG64414.1"/>
    </source>
</evidence>
<sequence>MSRLVWNELTPKDRYVVRMARPLSFAELGYVTQLYLPIIGSDSFSLYQLLVHEVQEESGAATESTHRNLMLMSGHSLDRLLSARERLEALGLLTVRRRENMQRDYFYEYLVKPPLTPHEFFADYVLSLMLLNKIENIRYQQLRQKYADPLGAALDQEYTITENVTKDFHEVFQSLKASELEVSRGSEREQFLQEMENRYPPAPMQAEFAPAVDHQLSLSSLRHYLPDNAKAEKVFSHEGVELLYRLHHFYLLDSWGLGQELRDWTLYKADGDLDGEVLRKRLIQRYTDDKLSRTAPKAVPGEEEWGPGNLPQAGSEIFTRICRQLSPLTILEKVVGGRVSKVFLERAETLVFSDGMTGEVVNALLLHTLVSMQMELPKAYLETIRDSWKAKRITTVDEAVRQIQERADQKAQHAEKSKQTKAGKDAPVRRNGRAVLQDKLPASVEWQLSQEREQKREEPVPVKTIEDDPELKKMLETLRKRKKGV</sequence>
<dbReference type="RefSeq" id="WP_251871526.1">
    <property type="nucleotide sequence ID" value="NZ_CP098755.1"/>
</dbReference>
<organism evidence="5 6">
    <name type="scientific">Brevibacillus ruminantium</name>
    <dbReference type="NCBI Taxonomy" id="2950604"/>
    <lineage>
        <taxon>Bacteria</taxon>
        <taxon>Bacillati</taxon>
        <taxon>Bacillota</taxon>
        <taxon>Bacilli</taxon>
        <taxon>Bacillales</taxon>
        <taxon>Paenibacillaceae</taxon>
        <taxon>Brevibacillus</taxon>
    </lineage>
</organism>
<dbReference type="Pfam" id="PF25888">
    <property type="entry name" value="WHD_DnaB"/>
    <property type="match status" value="1"/>
</dbReference>
<feature type="compositionally biased region" description="Basic and acidic residues" evidence="2">
    <location>
        <begin position="450"/>
        <end position="471"/>
    </location>
</feature>
<reference evidence="5" key="1">
    <citation type="submission" date="2022-06" db="EMBL/GenBank/DDBJ databases">
        <title>Genome sequencing of Brevibacillus sp. BB3-R1.</title>
        <authorList>
            <person name="Heo J."/>
            <person name="Lee D."/>
            <person name="Won M."/>
            <person name="Han B.-H."/>
            <person name="Hong S.-B."/>
            <person name="Kwon S.-W."/>
        </authorList>
    </citation>
    <scope>NUCLEOTIDE SEQUENCE</scope>
    <source>
        <strain evidence="5">BB3-R1</strain>
    </source>
</reference>